<dbReference type="EMBL" id="LLXX01000068">
    <property type="protein sequence ID" value="KRR09134.1"/>
    <property type="molecule type" value="Genomic_DNA"/>
</dbReference>
<organism evidence="3 4">
    <name type="scientific">Bradyrhizobium valentinum</name>
    <dbReference type="NCBI Taxonomy" id="1518501"/>
    <lineage>
        <taxon>Bacteria</taxon>
        <taxon>Pseudomonadati</taxon>
        <taxon>Pseudomonadota</taxon>
        <taxon>Alphaproteobacteria</taxon>
        <taxon>Hyphomicrobiales</taxon>
        <taxon>Nitrobacteraceae</taxon>
        <taxon>Bradyrhizobium</taxon>
    </lineage>
</organism>
<feature type="compositionally biased region" description="Basic and acidic residues" evidence="1">
    <location>
        <begin position="1"/>
        <end position="19"/>
    </location>
</feature>
<dbReference type="Gene3D" id="2.40.10.220">
    <property type="entry name" value="predicted glycosyltransferase like domains"/>
    <property type="match status" value="1"/>
</dbReference>
<evidence type="ECO:0000259" key="2">
    <source>
        <dbReference type="Pfam" id="PF07238"/>
    </source>
</evidence>
<sequence length="93" mass="10660">MGRMIVDEQRTKVQREPRRELRKRPTWVTIDNGMTKIECVVLDVSPGGAKIATDAAFDVRDNFQLALVPEHATRQSCEVVWRRGKTYGVKFLS</sequence>
<dbReference type="InterPro" id="IPR009875">
    <property type="entry name" value="PilZ_domain"/>
</dbReference>
<dbReference type="OrthoDB" id="8479831at2"/>
<dbReference type="Proteomes" id="UP000051913">
    <property type="component" value="Unassembled WGS sequence"/>
</dbReference>
<proteinExistence type="predicted"/>
<reference evidence="3 4" key="1">
    <citation type="submission" date="2014-03" db="EMBL/GenBank/DDBJ databases">
        <title>Bradyrhizobium valentinum sp. nov., isolated from effective nodules of Lupinus mariae-josephae, a lupine endemic of basic-lime soils in Eastern Spain.</title>
        <authorList>
            <person name="Duran D."/>
            <person name="Rey L."/>
            <person name="Navarro A."/>
            <person name="Busquets A."/>
            <person name="Imperial J."/>
            <person name="Ruiz-Argueso T."/>
        </authorList>
    </citation>
    <scope>NUCLEOTIDE SEQUENCE [LARGE SCALE GENOMIC DNA]</scope>
    <source>
        <strain evidence="3 4">LmjM3</strain>
    </source>
</reference>
<feature type="region of interest" description="Disordered" evidence="1">
    <location>
        <begin position="1"/>
        <end position="21"/>
    </location>
</feature>
<feature type="domain" description="PilZ" evidence="2">
    <location>
        <begin position="17"/>
        <end position="92"/>
    </location>
</feature>
<dbReference type="AlphaFoldDB" id="A0A0R3L102"/>
<gene>
    <name evidence="3" type="ORF">CP49_37560</name>
</gene>
<protein>
    <recommendedName>
        <fullName evidence="2">PilZ domain-containing protein</fullName>
    </recommendedName>
</protein>
<evidence type="ECO:0000313" key="4">
    <source>
        <dbReference type="Proteomes" id="UP000051913"/>
    </source>
</evidence>
<evidence type="ECO:0000256" key="1">
    <source>
        <dbReference type="SAM" id="MobiDB-lite"/>
    </source>
</evidence>
<name>A0A0R3L102_9BRAD</name>
<dbReference type="STRING" id="1518501.CQ10_25850"/>
<accession>A0A0R3L102</accession>
<dbReference type="SUPFAM" id="SSF141371">
    <property type="entry name" value="PilZ domain-like"/>
    <property type="match status" value="1"/>
</dbReference>
<dbReference type="GO" id="GO:0035438">
    <property type="term" value="F:cyclic-di-GMP binding"/>
    <property type="evidence" value="ECO:0007669"/>
    <property type="project" value="InterPro"/>
</dbReference>
<comment type="caution">
    <text evidence="3">The sequence shown here is derived from an EMBL/GenBank/DDBJ whole genome shotgun (WGS) entry which is preliminary data.</text>
</comment>
<keyword evidence="4" id="KW-1185">Reference proteome</keyword>
<evidence type="ECO:0000313" key="3">
    <source>
        <dbReference type="EMBL" id="KRR09134.1"/>
    </source>
</evidence>
<dbReference type="Pfam" id="PF07238">
    <property type="entry name" value="PilZ"/>
    <property type="match status" value="1"/>
</dbReference>